<evidence type="ECO:0000313" key="1">
    <source>
        <dbReference type="EMBL" id="SVE21100.1"/>
    </source>
</evidence>
<sequence length="85" mass="9402">EGHVPYVAPDGSFVASFHWFQGCALILQQPHEKTGRVIYAGEDGLCPTFCTVSPSGTRLAFFLTPDLAGEIWKVDVTDKMDQFRP</sequence>
<protein>
    <submittedName>
        <fullName evidence="1">Uncharacterized protein</fullName>
    </submittedName>
</protein>
<proteinExistence type="predicted"/>
<reference evidence="1" key="1">
    <citation type="submission" date="2018-05" db="EMBL/GenBank/DDBJ databases">
        <authorList>
            <person name="Lanie J.A."/>
            <person name="Ng W.-L."/>
            <person name="Kazmierczak K.M."/>
            <person name="Andrzejewski T.M."/>
            <person name="Davidsen T.M."/>
            <person name="Wayne K.J."/>
            <person name="Tettelin H."/>
            <person name="Glass J.I."/>
            <person name="Rusch D."/>
            <person name="Podicherti R."/>
            <person name="Tsui H.-C.T."/>
            <person name="Winkler M.E."/>
        </authorList>
    </citation>
    <scope>NUCLEOTIDE SEQUENCE</scope>
</reference>
<feature type="non-terminal residue" evidence="1">
    <location>
        <position position="1"/>
    </location>
</feature>
<organism evidence="1">
    <name type="scientific">marine metagenome</name>
    <dbReference type="NCBI Taxonomy" id="408172"/>
    <lineage>
        <taxon>unclassified sequences</taxon>
        <taxon>metagenomes</taxon>
        <taxon>ecological metagenomes</taxon>
    </lineage>
</organism>
<gene>
    <name evidence="1" type="ORF">METZ01_LOCUS473954</name>
</gene>
<accession>A0A383BMP5</accession>
<name>A0A383BMP5_9ZZZZ</name>
<dbReference type="EMBL" id="UINC01201658">
    <property type="protein sequence ID" value="SVE21100.1"/>
    <property type="molecule type" value="Genomic_DNA"/>
</dbReference>
<dbReference type="AlphaFoldDB" id="A0A383BMP5"/>